<dbReference type="GO" id="GO:1902201">
    <property type="term" value="P:negative regulation of bacterial-type flagellum-dependent cell motility"/>
    <property type="evidence" value="ECO:0007669"/>
    <property type="project" value="TreeGrafter"/>
</dbReference>
<dbReference type="SMART" id="SM00267">
    <property type="entry name" value="GGDEF"/>
    <property type="match status" value="1"/>
</dbReference>
<feature type="transmembrane region" description="Helical" evidence="1">
    <location>
        <begin position="129"/>
        <end position="159"/>
    </location>
</feature>
<evidence type="ECO:0000256" key="1">
    <source>
        <dbReference type="SAM" id="Phobius"/>
    </source>
</evidence>
<dbReference type="Gene3D" id="3.30.70.270">
    <property type="match status" value="1"/>
</dbReference>
<dbReference type="InterPro" id="IPR029787">
    <property type="entry name" value="Nucleotide_cyclase"/>
</dbReference>
<sequence>MKIVENAKTLINLYKDYRTMDKADLADFYKSKCTYYQDYVGISLLFGSIFSIAYLYSDYQLNGSYGPTLIPRLSVLVAVLIFILVTEFVDSTGVTIFMDYFLGHYIVIATIWAIYFLKIRLHASEGFIIMNLVFLTVGFVARPSQIIFSSLFFLGEILISHGFNHYENIEIIVSLEIPCALAVIASHLILTLFYLDHYRMQQKLELSMVTDPLTQVYNRHLLEKIVTKNALIGDSKEVAIAMLDIDFFKQVNDEHGHYTGDQTLLYIGQKLTAQTHDTDYVIRFGGEEFIIIFKDCDVNNACARMEQFRQDIEKATDSPVPITVSVGVSKYTGDFEKTIVNVDNALYKAKNTGRNRVVVV</sequence>
<proteinExistence type="predicted"/>
<keyword evidence="4" id="KW-1185">Reference proteome</keyword>
<evidence type="ECO:0000313" key="3">
    <source>
        <dbReference type="EMBL" id="AOZ95618.1"/>
    </source>
</evidence>
<dbReference type="PANTHER" id="PTHR45138">
    <property type="entry name" value="REGULATORY COMPONENTS OF SENSORY TRANSDUCTION SYSTEM"/>
    <property type="match status" value="1"/>
</dbReference>
<protein>
    <submittedName>
        <fullName evidence="3">GGDEF domain-containing protein</fullName>
    </submittedName>
</protein>
<dbReference type="CDD" id="cd01949">
    <property type="entry name" value="GGDEF"/>
    <property type="match status" value="1"/>
</dbReference>
<dbReference type="AlphaFoldDB" id="A0A1D9NZ35"/>
<keyword evidence="1" id="KW-0812">Transmembrane</keyword>
<dbReference type="EMBL" id="CP017831">
    <property type="protein sequence ID" value="AOZ95618.1"/>
    <property type="molecule type" value="Genomic_DNA"/>
</dbReference>
<reference evidence="4" key="1">
    <citation type="submission" date="2016-10" db="EMBL/GenBank/DDBJ databases">
        <title>The complete genome sequence of the rumen bacterium Butyrivibrio hungatei MB2003.</title>
        <authorList>
            <person name="Palevich N."/>
            <person name="Kelly W.J."/>
            <person name="Leahy S.C."/>
            <person name="Altermann E."/>
            <person name="Rakonjac J."/>
            <person name="Attwood G.T."/>
        </authorList>
    </citation>
    <scope>NUCLEOTIDE SEQUENCE [LARGE SCALE GENOMIC DNA]</scope>
    <source>
        <strain evidence="4">MB2003</strain>
    </source>
</reference>
<dbReference type="GO" id="GO:0005886">
    <property type="term" value="C:plasma membrane"/>
    <property type="evidence" value="ECO:0007669"/>
    <property type="project" value="TreeGrafter"/>
</dbReference>
<dbReference type="InterPro" id="IPR050469">
    <property type="entry name" value="Diguanylate_Cyclase"/>
</dbReference>
<dbReference type="GO" id="GO:0052621">
    <property type="term" value="F:diguanylate cyclase activity"/>
    <property type="evidence" value="ECO:0007669"/>
    <property type="project" value="TreeGrafter"/>
</dbReference>
<feature type="transmembrane region" description="Helical" evidence="1">
    <location>
        <begin position="39"/>
        <end position="57"/>
    </location>
</feature>
<dbReference type="PROSITE" id="PS50887">
    <property type="entry name" value="GGDEF"/>
    <property type="match status" value="1"/>
</dbReference>
<organism evidence="3 4">
    <name type="scientific">Butyrivibrio hungatei</name>
    <dbReference type="NCBI Taxonomy" id="185008"/>
    <lineage>
        <taxon>Bacteria</taxon>
        <taxon>Bacillati</taxon>
        <taxon>Bacillota</taxon>
        <taxon>Clostridia</taxon>
        <taxon>Lachnospirales</taxon>
        <taxon>Lachnospiraceae</taxon>
        <taxon>Butyrivibrio</taxon>
    </lineage>
</organism>
<feature type="transmembrane region" description="Helical" evidence="1">
    <location>
        <begin position="95"/>
        <end position="117"/>
    </location>
</feature>
<feature type="transmembrane region" description="Helical" evidence="1">
    <location>
        <begin position="69"/>
        <end position="89"/>
    </location>
</feature>
<dbReference type="NCBIfam" id="TIGR00254">
    <property type="entry name" value="GGDEF"/>
    <property type="match status" value="1"/>
</dbReference>
<dbReference type="SUPFAM" id="SSF55073">
    <property type="entry name" value="Nucleotide cyclase"/>
    <property type="match status" value="1"/>
</dbReference>
<feature type="domain" description="GGDEF" evidence="2">
    <location>
        <begin position="236"/>
        <end position="360"/>
    </location>
</feature>
<evidence type="ECO:0000313" key="4">
    <source>
        <dbReference type="Proteomes" id="UP000179284"/>
    </source>
</evidence>
<accession>A0A1D9NZ35</accession>
<dbReference type="FunFam" id="3.30.70.270:FF:000001">
    <property type="entry name" value="Diguanylate cyclase domain protein"/>
    <property type="match status" value="1"/>
</dbReference>
<feature type="transmembrane region" description="Helical" evidence="1">
    <location>
        <begin position="171"/>
        <end position="195"/>
    </location>
</feature>
<dbReference type="RefSeq" id="WP_071175382.1">
    <property type="nucleotide sequence ID" value="NZ_CP017831.1"/>
</dbReference>
<dbReference type="Pfam" id="PF00990">
    <property type="entry name" value="GGDEF"/>
    <property type="match status" value="1"/>
</dbReference>
<evidence type="ECO:0000259" key="2">
    <source>
        <dbReference type="PROSITE" id="PS50887"/>
    </source>
</evidence>
<dbReference type="InterPro" id="IPR043128">
    <property type="entry name" value="Rev_trsase/Diguanyl_cyclase"/>
</dbReference>
<dbReference type="PANTHER" id="PTHR45138:SF9">
    <property type="entry name" value="DIGUANYLATE CYCLASE DGCM-RELATED"/>
    <property type="match status" value="1"/>
</dbReference>
<keyword evidence="1" id="KW-0472">Membrane</keyword>
<keyword evidence="1" id="KW-1133">Transmembrane helix</keyword>
<dbReference type="InterPro" id="IPR000160">
    <property type="entry name" value="GGDEF_dom"/>
</dbReference>
<dbReference type="GO" id="GO:0043709">
    <property type="term" value="P:cell adhesion involved in single-species biofilm formation"/>
    <property type="evidence" value="ECO:0007669"/>
    <property type="project" value="TreeGrafter"/>
</dbReference>
<gene>
    <name evidence="3" type="ORF">bhn_I0584</name>
</gene>
<dbReference type="OrthoDB" id="9804955at2"/>
<name>A0A1D9NZ35_9FIRM</name>
<dbReference type="KEGG" id="bhu:bhn_I0584"/>
<dbReference type="Proteomes" id="UP000179284">
    <property type="component" value="Chromosome I"/>
</dbReference>